<keyword evidence="2 5" id="KW-0808">Transferase</keyword>
<dbReference type="OrthoDB" id="9808140at2"/>
<dbReference type="KEGG" id="mauu:NCTC10437_05258"/>
<dbReference type="STRING" id="1791.GCA_001049355_04170"/>
<proteinExistence type="predicted"/>
<dbReference type="Proteomes" id="UP000279306">
    <property type="component" value="Chromosome"/>
</dbReference>
<dbReference type="PANTHER" id="PTHR42912">
    <property type="entry name" value="METHYLTRANSFERASE"/>
    <property type="match status" value="1"/>
</dbReference>
<keyword evidence="1 5" id="KW-0489">Methyltransferase</keyword>
<dbReference type="GO" id="GO:0043770">
    <property type="term" value="F:demethylmenaquinone methyltransferase activity"/>
    <property type="evidence" value="ECO:0007669"/>
    <property type="project" value="UniProtKB-EC"/>
</dbReference>
<dbReference type="EMBL" id="LR134356">
    <property type="protein sequence ID" value="VEG58232.1"/>
    <property type="molecule type" value="Genomic_DNA"/>
</dbReference>
<dbReference type="CDD" id="cd02440">
    <property type="entry name" value="AdoMet_MTases"/>
    <property type="match status" value="1"/>
</dbReference>
<feature type="domain" description="Methyltransferase" evidence="4">
    <location>
        <begin position="63"/>
        <end position="158"/>
    </location>
</feature>
<evidence type="ECO:0000313" key="5">
    <source>
        <dbReference type="EMBL" id="VEG58232.1"/>
    </source>
</evidence>
<dbReference type="SUPFAM" id="SSF53335">
    <property type="entry name" value="S-adenosyl-L-methionine-dependent methyltransferases"/>
    <property type="match status" value="1"/>
</dbReference>
<organism evidence="5 6">
    <name type="scientific">Mycolicibacterium aurum</name>
    <name type="common">Mycobacterium aurum</name>
    <dbReference type="NCBI Taxonomy" id="1791"/>
    <lineage>
        <taxon>Bacteria</taxon>
        <taxon>Bacillati</taxon>
        <taxon>Actinomycetota</taxon>
        <taxon>Actinomycetes</taxon>
        <taxon>Mycobacteriales</taxon>
        <taxon>Mycobacteriaceae</taxon>
        <taxon>Mycolicibacterium</taxon>
    </lineage>
</organism>
<sequence>MGGMTEDNPDSVVGTWGNGHDYLPAAGRDFLLPAYDVLARILGFGRIYDELIDVAQLDGTANILEIGCGTGNLTIRARRAAPTAHLTATDPDHKALARARRKIGTAARVQLQTAYAQQLPFADNAFDRVLSSMMLHHLDDDTKVAALREVFRVLRPGGRMYVVDVGGDGPVGLLSRVTGHDHATAGSRLPDEMQAAGFDCAVLATRRVRLTGPVTLYRATRPAE</sequence>
<gene>
    <name evidence="5" type="primary">ubiE_6</name>
    <name evidence="5" type="ORF">NCTC10437_05258</name>
</gene>
<accession>A0A3S4U1X2</accession>
<keyword evidence="6" id="KW-1185">Reference proteome</keyword>
<reference evidence="5 6" key="1">
    <citation type="submission" date="2018-12" db="EMBL/GenBank/DDBJ databases">
        <authorList>
            <consortium name="Pathogen Informatics"/>
        </authorList>
    </citation>
    <scope>NUCLEOTIDE SEQUENCE [LARGE SCALE GENOMIC DNA]</scope>
    <source>
        <strain evidence="5 6">NCTC10437</strain>
    </source>
</reference>
<dbReference type="AlphaFoldDB" id="A0A3S4U1X2"/>
<dbReference type="GO" id="GO:0032259">
    <property type="term" value="P:methylation"/>
    <property type="evidence" value="ECO:0007669"/>
    <property type="project" value="UniProtKB-KW"/>
</dbReference>
<dbReference type="InterPro" id="IPR050508">
    <property type="entry name" value="Methyltransf_Superfamily"/>
</dbReference>
<dbReference type="Pfam" id="PF13649">
    <property type="entry name" value="Methyltransf_25"/>
    <property type="match status" value="1"/>
</dbReference>
<dbReference type="Gene3D" id="3.40.50.150">
    <property type="entry name" value="Vaccinia Virus protein VP39"/>
    <property type="match status" value="1"/>
</dbReference>
<name>A0A3S4U1X2_MYCAU</name>
<keyword evidence="3" id="KW-0949">S-adenosyl-L-methionine</keyword>
<evidence type="ECO:0000256" key="2">
    <source>
        <dbReference type="ARBA" id="ARBA00022679"/>
    </source>
</evidence>
<dbReference type="InterPro" id="IPR023576">
    <property type="entry name" value="UbiE/COQ5_MeTrFase_CS"/>
</dbReference>
<evidence type="ECO:0000256" key="1">
    <source>
        <dbReference type="ARBA" id="ARBA00022603"/>
    </source>
</evidence>
<evidence type="ECO:0000256" key="3">
    <source>
        <dbReference type="ARBA" id="ARBA00022691"/>
    </source>
</evidence>
<dbReference type="InterPro" id="IPR029063">
    <property type="entry name" value="SAM-dependent_MTases_sf"/>
</dbReference>
<evidence type="ECO:0000259" key="4">
    <source>
        <dbReference type="Pfam" id="PF13649"/>
    </source>
</evidence>
<protein>
    <submittedName>
        <fullName evidence="5">Type 11 methyltransferase</fullName>
        <ecNumber evidence="5">2.1.1.163</ecNumber>
    </submittedName>
</protein>
<evidence type="ECO:0000313" key="6">
    <source>
        <dbReference type="Proteomes" id="UP000279306"/>
    </source>
</evidence>
<dbReference type="InterPro" id="IPR041698">
    <property type="entry name" value="Methyltransf_25"/>
</dbReference>
<dbReference type="PROSITE" id="PS01184">
    <property type="entry name" value="UBIE_2"/>
    <property type="match status" value="1"/>
</dbReference>
<dbReference type="EC" id="2.1.1.163" evidence="5"/>